<dbReference type="RefSeq" id="WP_061152280.1">
    <property type="nucleotide sequence ID" value="NZ_FCOM02000096.1"/>
</dbReference>
<name>A0A158L2I3_9BURK</name>
<dbReference type="OrthoDB" id="9132682at2"/>
<dbReference type="EMBL" id="FCOM02000096">
    <property type="protein sequence ID" value="SAL87608.1"/>
    <property type="molecule type" value="Genomic_DNA"/>
</dbReference>
<protein>
    <submittedName>
        <fullName evidence="1">Uncharacterized protein</fullName>
    </submittedName>
</protein>
<keyword evidence="2" id="KW-1185">Reference proteome</keyword>
<comment type="caution">
    <text evidence="1">The sequence shown here is derived from an EMBL/GenBank/DDBJ whole genome shotgun (WGS) entry which is preliminary data.</text>
</comment>
<reference evidence="1" key="1">
    <citation type="submission" date="2016-01" db="EMBL/GenBank/DDBJ databases">
        <authorList>
            <person name="Peeters C."/>
        </authorList>
    </citation>
    <scope>NUCLEOTIDE SEQUENCE [LARGE SCALE GENOMIC DNA]</scope>
    <source>
        <strain evidence="1">LMG 29317</strain>
    </source>
</reference>
<accession>A0A158L2I3</accession>
<dbReference type="Proteomes" id="UP000055019">
    <property type="component" value="Unassembled WGS sequence"/>
</dbReference>
<evidence type="ECO:0000313" key="1">
    <source>
        <dbReference type="EMBL" id="SAL87608.1"/>
    </source>
</evidence>
<evidence type="ECO:0000313" key="2">
    <source>
        <dbReference type="Proteomes" id="UP000055019"/>
    </source>
</evidence>
<sequence>MKEVVDVWFINERTASDWVLFGFRFDDRVGVGTLTDAALAELFLRAGSHASDNVVKDLFLRAVRNYMCEHKSPAMPSIGSPLDFS</sequence>
<organism evidence="1 2">
    <name type="scientific">Caballeronia arvi</name>
    <dbReference type="NCBI Taxonomy" id="1777135"/>
    <lineage>
        <taxon>Bacteria</taxon>
        <taxon>Pseudomonadati</taxon>
        <taxon>Pseudomonadota</taxon>
        <taxon>Betaproteobacteria</taxon>
        <taxon>Burkholderiales</taxon>
        <taxon>Burkholderiaceae</taxon>
        <taxon>Caballeronia</taxon>
    </lineage>
</organism>
<gene>
    <name evidence="1" type="ORF">AWB74_08186</name>
</gene>
<dbReference type="AlphaFoldDB" id="A0A158L2I3"/>
<proteinExistence type="predicted"/>